<reference evidence="1" key="1">
    <citation type="journal article" date="2014" name="Front. Microbiol.">
        <title>High frequency of phylogenetically diverse reductive dehalogenase-homologous genes in deep subseafloor sedimentary metagenomes.</title>
        <authorList>
            <person name="Kawai M."/>
            <person name="Futagami T."/>
            <person name="Toyoda A."/>
            <person name="Takaki Y."/>
            <person name="Nishi S."/>
            <person name="Hori S."/>
            <person name="Arai W."/>
            <person name="Tsubouchi T."/>
            <person name="Morono Y."/>
            <person name="Uchiyama I."/>
            <person name="Ito T."/>
            <person name="Fujiyama A."/>
            <person name="Inagaki F."/>
            <person name="Takami H."/>
        </authorList>
    </citation>
    <scope>NUCLEOTIDE SEQUENCE</scope>
    <source>
        <strain evidence="1">Expedition CK06-06</strain>
    </source>
</reference>
<feature type="non-terminal residue" evidence="1">
    <location>
        <position position="1"/>
    </location>
</feature>
<evidence type="ECO:0000313" key="1">
    <source>
        <dbReference type="EMBL" id="GAJ22293.1"/>
    </source>
</evidence>
<organism evidence="1">
    <name type="scientific">marine sediment metagenome</name>
    <dbReference type="NCBI Taxonomy" id="412755"/>
    <lineage>
        <taxon>unclassified sequences</taxon>
        <taxon>metagenomes</taxon>
        <taxon>ecological metagenomes</taxon>
    </lineage>
</organism>
<protein>
    <submittedName>
        <fullName evidence="1">Uncharacterized protein</fullName>
    </submittedName>
</protein>
<accession>X1UXQ5</accession>
<dbReference type="AlphaFoldDB" id="X1UXQ5"/>
<comment type="caution">
    <text evidence="1">The sequence shown here is derived from an EMBL/GenBank/DDBJ whole genome shotgun (WGS) entry which is preliminary data.</text>
</comment>
<dbReference type="EMBL" id="BARW01038372">
    <property type="protein sequence ID" value="GAJ22293.1"/>
    <property type="molecule type" value="Genomic_DNA"/>
</dbReference>
<proteinExistence type="predicted"/>
<sequence>GNWGHRQLELDEMEVMVTARKAVNDTQQD</sequence>
<gene>
    <name evidence="1" type="ORF">S12H4_58915</name>
</gene>
<name>X1UXQ5_9ZZZZ</name>